<dbReference type="InterPro" id="IPR001296">
    <property type="entry name" value="Glyco_trans_1"/>
</dbReference>
<feature type="domain" description="Glycosyl transferase family 1" evidence="3">
    <location>
        <begin position="206"/>
        <end position="367"/>
    </location>
</feature>
<sequence>MSDVTAGRLKVLLVCHYYPPHLGGIENVVHAEAKHLTAAGVEVTVLTSGNRNSVTDEAGVRVVRVRAWNGLERKADVPFPILGPKLLRRAVKWARWADVVHIHDAFYLTSWAALTAAKLTRTPVVATQHVTLVHHASAAVGLVQKAVYATAGRMLMRTARTVFTLNSDVAAFARGLGARPELMQHLPNGVDTELFRPVRDAVEQAAVRERLGLPQDRVLVLFAGRFMPNKGFDMLLAANDPAYGLVFAGGPEEALTEALARGVAGAGGGDSVIYLGSLGSADMAAAYRACDIFALPSMAEGFPLTVQEAMSSGIAVVTTDLSGYAAYDLDRDRVSLVHRDTETLRVRLREIAADSEVRGQMGKYAREYAVERFAWPDHASRLIETYRSAIRPGKSTADRG</sequence>
<evidence type="ECO:0000256" key="2">
    <source>
        <dbReference type="ARBA" id="ARBA00022679"/>
    </source>
</evidence>
<accession>A0ABN2URS6</accession>
<dbReference type="InterPro" id="IPR028098">
    <property type="entry name" value="Glyco_trans_4-like_N"/>
</dbReference>
<dbReference type="RefSeq" id="WP_344668035.1">
    <property type="nucleotide sequence ID" value="NZ_BAAAQN010000031.1"/>
</dbReference>
<protein>
    <submittedName>
        <fullName evidence="5">Glycosyltransferase family 4 protein</fullName>
    </submittedName>
</protein>
<dbReference type="EMBL" id="BAAAQN010000031">
    <property type="protein sequence ID" value="GAA2041201.1"/>
    <property type="molecule type" value="Genomic_DNA"/>
</dbReference>
<dbReference type="Proteomes" id="UP001500751">
    <property type="component" value="Unassembled WGS sequence"/>
</dbReference>
<dbReference type="CDD" id="cd03801">
    <property type="entry name" value="GT4_PimA-like"/>
    <property type="match status" value="1"/>
</dbReference>
<dbReference type="SUPFAM" id="SSF53756">
    <property type="entry name" value="UDP-Glycosyltransferase/glycogen phosphorylase"/>
    <property type="match status" value="1"/>
</dbReference>
<keyword evidence="6" id="KW-1185">Reference proteome</keyword>
<proteinExistence type="predicted"/>
<dbReference type="InterPro" id="IPR050194">
    <property type="entry name" value="Glycosyltransferase_grp1"/>
</dbReference>
<evidence type="ECO:0000313" key="5">
    <source>
        <dbReference type="EMBL" id="GAA2041201.1"/>
    </source>
</evidence>
<evidence type="ECO:0000313" key="6">
    <source>
        <dbReference type="Proteomes" id="UP001500751"/>
    </source>
</evidence>
<dbReference type="PANTHER" id="PTHR45947:SF3">
    <property type="entry name" value="SULFOQUINOVOSYL TRANSFERASE SQD2"/>
    <property type="match status" value="1"/>
</dbReference>
<dbReference type="Pfam" id="PF13439">
    <property type="entry name" value="Glyco_transf_4"/>
    <property type="match status" value="1"/>
</dbReference>
<keyword evidence="1" id="KW-0328">Glycosyltransferase</keyword>
<evidence type="ECO:0000256" key="1">
    <source>
        <dbReference type="ARBA" id="ARBA00022676"/>
    </source>
</evidence>
<evidence type="ECO:0000259" key="3">
    <source>
        <dbReference type="Pfam" id="PF00534"/>
    </source>
</evidence>
<evidence type="ECO:0000259" key="4">
    <source>
        <dbReference type="Pfam" id="PF13439"/>
    </source>
</evidence>
<reference evidence="5 6" key="1">
    <citation type="journal article" date="2019" name="Int. J. Syst. Evol. Microbiol.">
        <title>The Global Catalogue of Microorganisms (GCM) 10K type strain sequencing project: providing services to taxonomists for standard genome sequencing and annotation.</title>
        <authorList>
            <consortium name="The Broad Institute Genomics Platform"/>
            <consortium name="The Broad Institute Genome Sequencing Center for Infectious Disease"/>
            <person name="Wu L."/>
            <person name="Ma J."/>
        </authorList>
    </citation>
    <scope>NUCLEOTIDE SEQUENCE [LARGE SCALE GENOMIC DNA]</scope>
    <source>
        <strain evidence="5 6">JCM 16014</strain>
    </source>
</reference>
<feature type="domain" description="Glycosyltransferase subfamily 4-like N-terminal" evidence="4">
    <location>
        <begin position="23"/>
        <end position="193"/>
    </location>
</feature>
<dbReference type="Pfam" id="PF00534">
    <property type="entry name" value="Glycos_transf_1"/>
    <property type="match status" value="1"/>
</dbReference>
<name>A0ABN2URS6_9ACTN</name>
<dbReference type="PANTHER" id="PTHR45947">
    <property type="entry name" value="SULFOQUINOVOSYL TRANSFERASE SQD2"/>
    <property type="match status" value="1"/>
</dbReference>
<gene>
    <name evidence="5" type="ORF">GCM10009839_49470</name>
</gene>
<comment type="caution">
    <text evidence="5">The sequence shown here is derived from an EMBL/GenBank/DDBJ whole genome shotgun (WGS) entry which is preliminary data.</text>
</comment>
<keyword evidence="2" id="KW-0808">Transferase</keyword>
<dbReference type="Gene3D" id="3.40.50.2000">
    <property type="entry name" value="Glycogen Phosphorylase B"/>
    <property type="match status" value="2"/>
</dbReference>
<organism evidence="5 6">
    <name type="scientific">Catenulispora yoronensis</name>
    <dbReference type="NCBI Taxonomy" id="450799"/>
    <lineage>
        <taxon>Bacteria</taxon>
        <taxon>Bacillati</taxon>
        <taxon>Actinomycetota</taxon>
        <taxon>Actinomycetes</taxon>
        <taxon>Catenulisporales</taxon>
        <taxon>Catenulisporaceae</taxon>
        <taxon>Catenulispora</taxon>
    </lineage>
</organism>